<name>A0ABS8WE43_9GAMM</name>
<reference evidence="2 3" key="1">
    <citation type="journal article" date="2022" name="Environ. Microbiol. Rep.">
        <title>Eco-phylogenetic analyses reveal divergent evolution of vitamin B12 metabolism in the marine bacterial family 'Psychromonadaceae'.</title>
        <authorList>
            <person name="Jin X."/>
            <person name="Yang Y."/>
            <person name="Cao H."/>
            <person name="Gao B."/>
            <person name="Zhao Z."/>
        </authorList>
    </citation>
    <scope>NUCLEOTIDE SEQUENCE [LARGE SCALE GENOMIC DNA]</scope>
    <source>
        <strain evidence="2 3">MKS20</strain>
    </source>
</reference>
<dbReference type="Proteomes" id="UP001201273">
    <property type="component" value="Unassembled WGS sequence"/>
</dbReference>
<protein>
    <recommendedName>
        <fullName evidence="4">Lipoprotein</fullName>
    </recommendedName>
</protein>
<keyword evidence="3" id="KW-1185">Reference proteome</keyword>
<accession>A0ABS8WE43</accession>
<evidence type="ECO:0008006" key="4">
    <source>
        <dbReference type="Google" id="ProtNLM"/>
    </source>
</evidence>
<organism evidence="2 3">
    <name type="scientific">Motilimonas cestriensis</name>
    <dbReference type="NCBI Taxonomy" id="2742685"/>
    <lineage>
        <taxon>Bacteria</taxon>
        <taxon>Pseudomonadati</taxon>
        <taxon>Pseudomonadota</taxon>
        <taxon>Gammaproteobacteria</taxon>
        <taxon>Alteromonadales</taxon>
        <taxon>Alteromonadales genera incertae sedis</taxon>
        <taxon>Motilimonas</taxon>
    </lineage>
</organism>
<keyword evidence="1" id="KW-0732">Signal</keyword>
<comment type="caution">
    <text evidence="2">The sequence shown here is derived from an EMBL/GenBank/DDBJ whole genome shotgun (WGS) entry which is preliminary data.</text>
</comment>
<evidence type="ECO:0000313" key="2">
    <source>
        <dbReference type="EMBL" id="MCE2596397.1"/>
    </source>
</evidence>
<feature type="chain" id="PRO_5045483342" description="Lipoprotein" evidence="1">
    <location>
        <begin position="21"/>
        <end position="145"/>
    </location>
</feature>
<evidence type="ECO:0000256" key="1">
    <source>
        <dbReference type="SAM" id="SignalP"/>
    </source>
</evidence>
<feature type="signal peptide" evidence="1">
    <location>
        <begin position="1"/>
        <end position="20"/>
    </location>
</feature>
<dbReference type="PROSITE" id="PS51257">
    <property type="entry name" value="PROKAR_LIPOPROTEIN"/>
    <property type="match status" value="1"/>
</dbReference>
<evidence type="ECO:0000313" key="3">
    <source>
        <dbReference type="Proteomes" id="UP001201273"/>
    </source>
</evidence>
<dbReference type="EMBL" id="JAIMJA010000019">
    <property type="protein sequence ID" value="MCE2596397.1"/>
    <property type="molecule type" value="Genomic_DNA"/>
</dbReference>
<dbReference type="RefSeq" id="WP_233054040.1">
    <property type="nucleotide sequence ID" value="NZ_JAIMJA010000019.1"/>
</dbReference>
<sequence length="145" mass="16074">MKINIMACALAALIATGCSAPYEPKQGEETARIKPLTSHPYHTICKNEQENELIGKSEDGFYTIPAGERISLKFKYYETNGVASYSCWPSLSFVPKSGIDYYSSVKLRGGACYIELLKRDDSSEVGLSNEKTVKPMTCKKWNTGN</sequence>
<proteinExistence type="predicted"/>
<gene>
    <name evidence="2" type="ORF">K6Y31_16495</name>
</gene>